<evidence type="ECO:0008006" key="4">
    <source>
        <dbReference type="Google" id="ProtNLM"/>
    </source>
</evidence>
<dbReference type="InterPro" id="IPR017441">
    <property type="entry name" value="Protein_kinase_ATP_BS"/>
</dbReference>
<dbReference type="Gene3D" id="3.30.200.20">
    <property type="entry name" value="Phosphorylase Kinase, domain 1"/>
    <property type="match status" value="1"/>
</dbReference>
<comment type="caution">
    <text evidence="2">The sequence shown here is derived from an EMBL/GenBank/DDBJ whole genome shotgun (WGS) entry which is preliminary data.</text>
</comment>
<protein>
    <recommendedName>
        <fullName evidence="4">Protein kinase domain-containing protein</fullName>
    </recommendedName>
</protein>
<name>A0A427BAD0_ENSVE</name>
<evidence type="ECO:0000313" key="2">
    <source>
        <dbReference type="EMBL" id="RRT85437.1"/>
    </source>
</evidence>
<dbReference type="PROSITE" id="PS00107">
    <property type="entry name" value="PROTEIN_KINASE_ATP"/>
    <property type="match status" value="1"/>
</dbReference>
<dbReference type="EMBL" id="AMZH03000116">
    <property type="protein sequence ID" value="RRT85437.1"/>
    <property type="molecule type" value="Genomic_DNA"/>
</dbReference>
<keyword evidence="1" id="KW-0547">Nucleotide-binding</keyword>
<evidence type="ECO:0000313" key="3">
    <source>
        <dbReference type="Proteomes" id="UP000287651"/>
    </source>
</evidence>
<dbReference type="PANTHER" id="PTHR45621">
    <property type="entry name" value="OS01G0588500 PROTEIN-RELATED"/>
    <property type="match status" value="1"/>
</dbReference>
<dbReference type="AlphaFoldDB" id="A0A427BAD0"/>
<evidence type="ECO:0000256" key="1">
    <source>
        <dbReference type="PROSITE-ProRule" id="PRU10141"/>
    </source>
</evidence>
<feature type="binding site" evidence="1">
    <location>
        <position position="195"/>
    </location>
    <ligand>
        <name>ATP</name>
        <dbReference type="ChEBI" id="CHEBI:30616"/>
    </ligand>
</feature>
<dbReference type="SUPFAM" id="SSF56112">
    <property type="entry name" value="Protein kinase-like (PK-like)"/>
    <property type="match status" value="1"/>
</dbReference>
<organism evidence="2 3">
    <name type="scientific">Ensete ventricosum</name>
    <name type="common">Abyssinian banana</name>
    <name type="synonym">Musa ensete</name>
    <dbReference type="NCBI Taxonomy" id="4639"/>
    <lineage>
        <taxon>Eukaryota</taxon>
        <taxon>Viridiplantae</taxon>
        <taxon>Streptophyta</taxon>
        <taxon>Embryophyta</taxon>
        <taxon>Tracheophyta</taxon>
        <taxon>Spermatophyta</taxon>
        <taxon>Magnoliopsida</taxon>
        <taxon>Liliopsida</taxon>
        <taxon>Zingiberales</taxon>
        <taxon>Musaceae</taxon>
        <taxon>Ensete</taxon>
    </lineage>
</organism>
<dbReference type="GO" id="GO:0005524">
    <property type="term" value="F:ATP binding"/>
    <property type="evidence" value="ECO:0007669"/>
    <property type="project" value="UniProtKB-UniRule"/>
</dbReference>
<keyword evidence="1" id="KW-0067">ATP-binding</keyword>
<reference evidence="2 3" key="1">
    <citation type="journal article" date="2014" name="Agronomy (Basel)">
        <title>A Draft Genome Sequence for Ensete ventricosum, the Drought-Tolerant Tree Against Hunger.</title>
        <authorList>
            <person name="Harrison J."/>
            <person name="Moore K.A."/>
            <person name="Paszkiewicz K."/>
            <person name="Jones T."/>
            <person name="Grant M."/>
            <person name="Ambacheew D."/>
            <person name="Muzemil S."/>
            <person name="Studholme D.J."/>
        </authorList>
    </citation>
    <scope>NUCLEOTIDE SEQUENCE [LARGE SCALE GENOMIC DNA]</scope>
</reference>
<sequence length="245" mass="27479">MPLRLVRLLDSLLSHQTLLWNWTGICVEVLLASAGHLFHLPSSFLCAEVSLVPPMEARHRWVTANDLLTKPYAAAEMVLGEATVERNYMFVRDISSMLPVEIGKASASLYPDKENNDTSQNNVISALAPPKDVDDLRLISGYGNVNIFTYSELRVATKNFRSDQVLGEGGFGVVYKGVIDESVRPGSETIQVAVKELKSDGLQGDKEWLVISPLYFFITSKPNLRYFFYQHEIFFTAPCLSWQSQ</sequence>
<accession>A0A427BAD0</accession>
<dbReference type="InterPro" id="IPR050823">
    <property type="entry name" value="Plant_Ser_Thr_Prot_Kinase"/>
</dbReference>
<dbReference type="InterPro" id="IPR011009">
    <property type="entry name" value="Kinase-like_dom_sf"/>
</dbReference>
<gene>
    <name evidence="2" type="ORF">B296_00002206</name>
</gene>
<dbReference type="Proteomes" id="UP000287651">
    <property type="component" value="Unassembled WGS sequence"/>
</dbReference>
<proteinExistence type="predicted"/>